<protein>
    <submittedName>
        <fullName evidence="2">Uncharacterized protein</fullName>
    </submittedName>
</protein>
<organism evidence="2 3">
    <name type="scientific">Caerostris extrusa</name>
    <name type="common">Bark spider</name>
    <name type="synonym">Caerostris bankana</name>
    <dbReference type="NCBI Taxonomy" id="172846"/>
    <lineage>
        <taxon>Eukaryota</taxon>
        <taxon>Metazoa</taxon>
        <taxon>Ecdysozoa</taxon>
        <taxon>Arthropoda</taxon>
        <taxon>Chelicerata</taxon>
        <taxon>Arachnida</taxon>
        <taxon>Araneae</taxon>
        <taxon>Araneomorphae</taxon>
        <taxon>Entelegynae</taxon>
        <taxon>Araneoidea</taxon>
        <taxon>Araneidae</taxon>
        <taxon>Caerostris</taxon>
    </lineage>
</organism>
<comment type="caution">
    <text evidence="2">The sequence shown here is derived from an EMBL/GenBank/DDBJ whole genome shotgun (WGS) entry which is preliminary data.</text>
</comment>
<dbReference type="AlphaFoldDB" id="A0AAV4S924"/>
<evidence type="ECO:0000313" key="2">
    <source>
        <dbReference type="EMBL" id="GIY28443.1"/>
    </source>
</evidence>
<reference evidence="2 3" key="1">
    <citation type="submission" date="2021-06" db="EMBL/GenBank/DDBJ databases">
        <title>Caerostris extrusa draft genome.</title>
        <authorList>
            <person name="Kono N."/>
            <person name="Arakawa K."/>
        </authorList>
    </citation>
    <scope>NUCLEOTIDE SEQUENCE [LARGE SCALE GENOMIC DNA]</scope>
</reference>
<proteinExistence type="predicted"/>
<feature type="compositionally biased region" description="Basic residues" evidence="1">
    <location>
        <begin position="98"/>
        <end position="108"/>
    </location>
</feature>
<sequence length="108" mass="12171">MVDIDNTAACPPSDYLQNNNISTMTHYNCQTLFHVFLYSTAADNHDRRVAVMLGAGKRHLPVLFTCEAGTYGPKADCRAQSEKLPAPEIDIQVPEPRQRRRKVIDRAQ</sequence>
<dbReference type="EMBL" id="BPLR01008945">
    <property type="protein sequence ID" value="GIY28443.1"/>
    <property type="molecule type" value="Genomic_DNA"/>
</dbReference>
<keyword evidence="3" id="KW-1185">Reference proteome</keyword>
<gene>
    <name evidence="2" type="ORF">CEXT_618871</name>
</gene>
<dbReference type="Proteomes" id="UP001054945">
    <property type="component" value="Unassembled WGS sequence"/>
</dbReference>
<evidence type="ECO:0000313" key="3">
    <source>
        <dbReference type="Proteomes" id="UP001054945"/>
    </source>
</evidence>
<feature type="region of interest" description="Disordered" evidence="1">
    <location>
        <begin position="83"/>
        <end position="108"/>
    </location>
</feature>
<evidence type="ECO:0000256" key="1">
    <source>
        <dbReference type="SAM" id="MobiDB-lite"/>
    </source>
</evidence>
<name>A0AAV4S924_CAEEX</name>
<accession>A0AAV4S924</accession>